<evidence type="ECO:0000313" key="12">
    <source>
        <dbReference type="EMBL" id="QOY35641.1"/>
    </source>
</evidence>
<keyword evidence="13" id="KW-1185">Reference proteome</keyword>
<reference evidence="12 13" key="2">
    <citation type="journal article" date="2017" name="Genome Announc.">
        <title>Draft Genome Sequences of Four Alkaliphilic Bacteria Belonging to the Anaerobacillus Genus.</title>
        <authorList>
            <person name="Bassil N.M."/>
            <person name="Lloyd J.R."/>
        </authorList>
    </citation>
    <scope>NUCLEOTIDE SEQUENCE [LARGE SCALE GENOMIC DNA]</scope>
    <source>
        <strain evidence="12 13">NB2006</strain>
    </source>
</reference>
<dbReference type="GO" id="GO:0006565">
    <property type="term" value="P:L-serine catabolic process"/>
    <property type="evidence" value="ECO:0007669"/>
    <property type="project" value="TreeGrafter"/>
</dbReference>
<sequence length="402" mass="43766">MTINLIDVEKAKEKMKGIVHVTPLDYSSTFSELSNNDVFLKLENLQKTGSFKVRGSCNKLFSLTGEELQRGVIAASAGNHAQGVAYSSKMLKIACTIVMPKGAPLSKVEATKRYGAEVVLKGNSFDEALHFAIEMQQKTGATFVHPFDDHAVIAGQGTIGLELMEQLPTMDAVICPVGGGGLIAGIALVVKTLNPAIKVYGVQALSCPSMKQSLQAMTPIEVEAEPTMADGIAVRKPGLQNFEIIRNYVDDIFCVDEMEISRTMLMVLERNKLLVEGSGASALAALLYKKVPIQGKKVVSILSGGNVDVNFISRIIEHGMVEAGRFVHFSTILKDKPGHLQEVLQFISELEGNVLSISLEHVGEYILPGYAKLILSLETKNKIHREKILSQLKERGYDINLL</sequence>
<dbReference type="Gene3D" id="3.40.50.1100">
    <property type="match status" value="2"/>
</dbReference>
<keyword evidence="5" id="KW-0663">Pyridoxal phosphate</keyword>
<evidence type="ECO:0000256" key="4">
    <source>
        <dbReference type="ARBA" id="ARBA00012096"/>
    </source>
</evidence>
<dbReference type="InterPro" id="IPR044561">
    <property type="entry name" value="ACT_ThrD-II-like"/>
</dbReference>
<comment type="cofactor">
    <cofactor evidence="2">
        <name>pyridoxal 5'-phosphate</name>
        <dbReference type="ChEBI" id="CHEBI:597326"/>
    </cofactor>
</comment>
<evidence type="ECO:0000256" key="5">
    <source>
        <dbReference type="ARBA" id="ARBA00022898"/>
    </source>
</evidence>
<dbReference type="Gene3D" id="3.30.70.260">
    <property type="match status" value="1"/>
</dbReference>
<dbReference type="InterPro" id="IPR045865">
    <property type="entry name" value="ACT-like_dom_sf"/>
</dbReference>
<dbReference type="InterPro" id="IPR005789">
    <property type="entry name" value="Thr_deHydtase_catblc"/>
</dbReference>
<evidence type="ECO:0000259" key="9">
    <source>
        <dbReference type="PROSITE" id="PS51671"/>
    </source>
</evidence>
<dbReference type="GO" id="GO:0003941">
    <property type="term" value="F:L-serine ammonia-lyase activity"/>
    <property type="evidence" value="ECO:0007669"/>
    <property type="project" value="TreeGrafter"/>
</dbReference>
<evidence type="ECO:0000256" key="6">
    <source>
        <dbReference type="ARBA" id="ARBA00023239"/>
    </source>
</evidence>
<dbReference type="RefSeq" id="WP_071317803.1">
    <property type="nucleotide sequence ID" value="NZ_CP063356.2"/>
</dbReference>
<reference evidence="12 13" key="3">
    <citation type="journal article" date="2019" name="Int. J. Syst. Evol. Microbiol.">
        <title>Anaerobacillus isosaccharinicus sp. nov., an alkaliphilic bacterium which degrades isosaccharinic acid.</title>
        <authorList>
            <person name="Bassil N.M."/>
            <person name="Lloyd J.R."/>
        </authorList>
    </citation>
    <scope>NUCLEOTIDE SEQUENCE [LARGE SCALE GENOMIC DNA]</scope>
    <source>
        <strain evidence="12 13">NB2006</strain>
    </source>
</reference>
<dbReference type="GO" id="GO:0006567">
    <property type="term" value="P:L-threonine catabolic process"/>
    <property type="evidence" value="ECO:0007669"/>
    <property type="project" value="InterPro"/>
</dbReference>
<dbReference type="NCBIfam" id="TIGR01127">
    <property type="entry name" value="ilvA_1Cterm"/>
    <property type="match status" value="1"/>
</dbReference>
<name>A0A1S2LKL3_9BACI</name>
<evidence type="ECO:0000313" key="10">
    <source>
        <dbReference type="EMBL" id="OIJ12226.1"/>
    </source>
</evidence>
<dbReference type="SUPFAM" id="SSF53686">
    <property type="entry name" value="Tryptophan synthase beta subunit-like PLP-dependent enzymes"/>
    <property type="match status" value="1"/>
</dbReference>
<dbReference type="SUPFAM" id="SSF55021">
    <property type="entry name" value="ACT-like"/>
    <property type="match status" value="1"/>
</dbReference>
<protein>
    <recommendedName>
        <fullName evidence="4">threonine ammonia-lyase</fullName>
        <ecNumber evidence="4">4.3.1.19</ecNumber>
    </recommendedName>
    <alternativeName>
        <fullName evidence="8">Threonine deaminase</fullName>
    </alternativeName>
</protein>
<dbReference type="PROSITE" id="PS51671">
    <property type="entry name" value="ACT"/>
    <property type="match status" value="1"/>
</dbReference>
<gene>
    <name evidence="12" type="ORF">AWH56_023710</name>
    <name evidence="10" type="ORF">AWH56_14160</name>
    <name evidence="11" type="ORF">AWH56_14175</name>
</gene>
<dbReference type="AlphaFoldDB" id="A0A1S2LKL3"/>
<comment type="function">
    <text evidence="7">Catalyzes the anaerobic formation of alpha-ketobutyrate and ammonia from threonine in a two-step reaction. The first step involved a dehydration of threonine and a production of enamine intermediates (aminocrotonate), which tautomerizes to its imine form (iminobutyrate). Both intermediates are unstable and short-lived. The second step is the nonenzymatic hydrolysis of the enamine/imine intermediates to form 2-ketobutyrate and free ammonia. In the low water environment of the cell, the second step is accelerated by RidA.</text>
</comment>
<feature type="domain" description="ACT" evidence="9">
    <location>
        <begin position="328"/>
        <end position="402"/>
    </location>
</feature>
<dbReference type="PANTHER" id="PTHR48078:SF6">
    <property type="entry name" value="L-THREONINE DEHYDRATASE CATABOLIC TDCB"/>
    <property type="match status" value="1"/>
</dbReference>
<dbReference type="InterPro" id="IPR002912">
    <property type="entry name" value="ACT_dom"/>
</dbReference>
<dbReference type="EMBL" id="CP063356">
    <property type="protein sequence ID" value="QOY35641.1"/>
    <property type="molecule type" value="Genomic_DNA"/>
</dbReference>
<dbReference type="FunFam" id="3.40.50.1100:FF:000007">
    <property type="entry name" value="L-threonine dehydratase catabolic TdcB"/>
    <property type="match status" value="1"/>
</dbReference>
<dbReference type="EC" id="4.3.1.19" evidence="4"/>
<dbReference type="PANTHER" id="PTHR48078">
    <property type="entry name" value="THREONINE DEHYDRATASE, MITOCHONDRIAL-RELATED"/>
    <property type="match status" value="1"/>
</dbReference>
<dbReference type="Proteomes" id="UP000180175">
    <property type="component" value="Chromosome"/>
</dbReference>
<dbReference type="GO" id="GO:0004794">
    <property type="term" value="F:threonine deaminase activity"/>
    <property type="evidence" value="ECO:0007669"/>
    <property type="project" value="UniProtKB-EC"/>
</dbReference>
<dbReference type="EMBL" id="LQXD01000129">
    <property type="protein sequence ID" value="OIJ12227.1"/>
    <property type="molecule type" value="Genomic_DNA"/>
</dbReference>
<reference evidence="12" key="4">
    <citation type="submission" date="2020-10" db="EMBL/GenBank/DDBJ databases">
        <authorList>
            <person name="Bassil N.M."/>
            <person name="Lloyd J.R."/>
        </authorList>
    </citation>
    <scope>NUCLEOTIDE SEQUENCE</scope>
    <source>
        <strain evidence="12">NB2006</strain>
    </source>
</reference>
<evidence type="ECO:0000256" key="3">
    <source>
        <dbReference type="ARBA" id="ARBA00010869"/>
    </source>
</evidence>
<evidence type="ECO:0000256" key="8">
    <source>
        <dbReference type="ARBA" id="ARBA00031427"/>
    </source>
</evidence>
<dbReference type="OrthoDB" id="9811476at2"/>
<dbReference type="EMBL" id="LQXD01000129">
    <property type="protein sequence ID" value="OIJ12226.1"/>
    <property type="molecule type" value="Genomic_DNA"/>
</dbReference>
<evidence type="ECO:0000313" key="13">
    <source>
        <dbReference type="Proteomes" id="UP000180175"/>
    </source>
</evidence>
<dbReference type="GO" id="GO:0009097">
    <property type="term" value="P:isoleucine biosynthetic process"/>
    <property type="evidence" value="ECO:0007669"/>
    <property type="project" value="TreeGrafter"/>
</dbReference>
<dbReference type="InterPro" id="IPR001926">
    <property type="entry name" value="TrpB-like_PALP"/>
</dbReference>
<dbReference type="CDD" id="cd01562">
    <property type="entry name" value="Thr-dehyd"/>
    <property type="match status" value="1"/>
</dbReference>
<comment type="catalytic activity">
    <reaction evidence="1">
        <text>L-threonine = 2-oxobutanoate + NH4(+)</text>
        <dbReference type="Rhea" id="RHEA:22108"/>
        <dbReference type="ChEBI" id="CHEBI:16763"/>
        <dbReference type="ChEBI" id="CHEBI:28938"/>
        <dbReference type="ChEBI" id="CHEBI:57926"/>
        <dbReference type="EC" id="4.3.1.19"/>
    </reaction>
</comment>
<dbReference type="KEGG" id="aia:AWH56_023710"/>
<evidence type="ECO:0000256" key="2">
    <source>
        <dbReference type="ARBA" id="ARBA00001933"/>
    </source>
</evidence>
<dbReference type="InterPro" id="IPR036052">
    <property type="entry name" value="TrpB-like_PALP_sf"/>
</dbReference>
<comment type="similarity">
    <text evidence="3">Belongs to the serine/threonine dehydratase family.</text>
</comment>
<evidence type="ECO:0000256" key="7">
    <source>
        <dbReference type="ARBA" id="ARBA00025527"/>
    </source>
</evidence>
<proteinExistence type="inferred from homology"/>
<dbReference type="Pfam" id="PF00291">
    <property type="entry name" value="PALP"/>
    <property type="match status" value="1"/>
</dbReference>
<keyword evidence="6 11" id="KW-0456">Lyase</keyword>
<accession>A0A1S2LKL3</accession>
<evidence type="ECO:0000313" key="11">
    <source>
        <dbReference type="EMBL" id="OIJ12227.1"/>
    </source>
</evidence>
<organism evidence="11 13">
    <name type="scientific">Anaerobacillus isosaccharinicus</name>
    <dbReference type="NCBI Taxonomy" id="1532552"/>
    <lineage>
        <taxon>Bacteria</taxon>
        <taxon>Bacillati</taxon>
        <taxon>Bacillota</taxon>
        <taxon>Bacilli</taxon>
        <taxon>Bacillales</taxon>
        <taxon>Bacillaceae</taxon>
        <taxon>Anaerobacillus</taxon>
    </lineage>
</organism>
<dbReference type="InterPro" id="IPR050147">
    <property type="entry name" value="Ser/Thr_Dehydratase"/>
</dbReference>
<evidence type="ECO:0000256" key="1">
    <source>
        <dbReference type="ARBA" id="ARBA00001274"/>
    </source>
</evidence>
<reference evidence="11 13" key="1">
    <citation type="submission" date="2016-10" db="EMBL/GenBank/DDBJ databases">
        <title>Draft genome sequences of four alkaliphilic bacteria belonging to the Anaerobacillus genus.</title>
        <authorList>
            <person name="Bassil N.M."/>
            <person name="Lloyd J.R."/>
        </authorList>
    </citation>
    <scope>NUCLEOTIDE SEQUENCE [LARGE SCALE GENOMIC DNA]</scope>
    <source>
        <strain evidence="11 13">NB2006</strain>
    </source>
</reference>
<dbReference type="CDD" id="cd04886">
    <property type="entry name" value="ACT_ThrD-II-like"/>
    <property type="match status" value="1"/>
</dbReference>